<feature type="transmembrane region" description="Helical" evidence="8">
    <location>
        <begin position="108"/>
        <end position="131"/>
    </location>
</feature>
<evidence type="ECO:0000313" key="10">
    <source>
        <dbReference type="Proteomes" id="UP000598297"/>
    </source>
</evidence>
<dbReference type="EMBL" id="JAAAHS010000116">
    <property type="protein sequence ID" value="NBE53051.1"/>
    <property type="molecule type" value="Genomic_DNA"/>
</dbReference>
<evidence type="ECO:0000313" key="9">
    <source>
        <dbReference type="EMBL" id="NBE53051.1"/>
    </source>
</evidence>
<dbReference type="AlphaFoldDB" id="A0A964UPT6"/>
<dbReference type="InterPro" id="IPR006042">
    <property type="entry name" value="Xan_ur_permease"/>
</dbReference>
<keyword evidence="6 8" id="KW-1133">Transmembrane helix</keyword>
<dbReference type="PANTHER" id="PTHR42810:SF4">
    <property type="entry name" value="URIC ACID TRANSPORTER UACT"/>
    <property type="match status" value="1"/>
</dbReference>
<dbReference type="RefSeq" id="WP_281368490.1">
    <property type="nucleotide sequence ID" value="NZ_JAAAHS010000116.1"/>
</dbReference>
<dbReference type="GO" id="GO:0042907">
    <property type="term" value="F:xanthine transmembrane transporter activity"/>
    <property type="evidence" value="ECO:0007669"/>
    <property type="project" value="TreeGrafter"/>
</dbReference>
<dbReference type="InterPro" id="IPR006043">
    <property type="entry name" value="NCS2"/>
</dbReference>
<feature type="transmembrane region" description="Helical" evidence="8">
    <location>
        <begin position="80"/>
        <end position="102"/>
    </location>
</feature>
<keyword evidence="4" id="KW-1003">Cell membrane</keyword>
<feature type="non-terminal residue" evidence="9">
    <location>
        <position position="1"/>
    </location>
</feature>
<dbReference type="Proteomes" id="UP000598297">
    <property type="component" value="Unassembled WGS sequence"/>
</dbReference>
<comment type="subcellular location">
    <subcellularLocation>
        <location evidence="1">Cell membrane</location>
        <topology evidence="1">Multi-pass membrane protein</topology>
    </subcellularLocation>
</comment>
<evidence type="ECO:0000256" key="1">
    <source>
        <dbReference type="ARBA" id="ARBA00004651"/>
    </source>
</evidence>
<dbReference type="PROSITE" id="PS01116">
    <property type="entry name" value="XANTH_URACIL_PERMASE"/>
    <property type="match status" value="1"/>
</dbReference>
<organism evidence="9 10">
    <name type="scientific">Streptomyces boluensis</name>
    <dbReference type="NCBI Taxonomy" id="1775135"/>
    <lineage>
        <taxon>Bacteria</taxon>
        <taxon>Bacillati</taxon>
        <taxon>Actinomycetota</taxon>
        <taxon>Actinomycetes</taxon>
        <taxon>Kitasatosporales</taxon>
        <taxon>Streptomycetaceae</taxon>
        <taxon>Streptomyces</taxon>
    </lineage>
</organism>
<feature type="transmembrane region" description="Helical" evidence="8">
    <location>
        <begin position="22"/>
        <end position="41"/>
    </location>
</feature>
<protein>
    <submittedName>
        <fullName evidence="9">Permease</fullName>
    </submittedName>
</protein>
<keyword evidence="7 8" id="KW-0472">Membrane</keyword>
<evidence type="ECO:0000256" key="3">
    <source>
        <dbReference type="ARBA" id="ARBA00022448"/>
    </source>
</evidence>
<accession>A0A964UPT6</accession>
<comment type="caution">
    <text evidence="9">The sequence shown here is derived from an EMBL/GenBank/DDBJ whole genome shotgun (WGS) entry which is preliminary data.</text>
</comment>
<sequence>SLMVTSAENIGIGRLTGVRSRFVTAGAGVLLIAVGLIAPVSRALAAVPAPVVGGSALVVYAVIAVMGVEMLGRAGLGDHTVATTAAVALAAGLLPVVSPGLYDGFPQAMRTVLGNGVVAGTVAAVLLHALFRVRLRCANRSVLGGS</sequence>
<evidence type="ECO:0000256" key="6">
    <source>
        <dbReference type="ARBA" id="ARBA00022989"/>
    </source>
</evidence>
<evidence type="ECO:0000256" key="4">
    <source>
        <dbReference type="ARBA" id="ARBA00022475"/>
    </source>
</evidence>
<feature type="transmembrane region" description="Helical" evidence="8">
    <location>
        <begin position="47"/>
        <end position="68"/>
    </location>
</feature>
<evidence type="ECO:0000256" key="5">
    <source>
        <dbReference type="ARBA" id="ARBA00022692"/>
    </source>
</evidence>
<evidence type="ECO:0000256" key="7">
    <source>
        <dbReference type="ARBA" id="ARBA00023136"/>
    </source>
</evidence>
<dbReference type="GO" id="GO:0005886">
    <property type="term" value="C:plasma membrane"/>
    <property type="evidence" value="ECO:0007669"/>
    <property type="project" value="UniProtKB-SubCell"/>
</dbReference>
<dbReference type="PANTHER" id="PTHR42810">
    <property type="entry name" value="PURINE PERMEASE C1399.01C-RELATED"/>
    <property type="match status" value="1"/>
</dbReference>
<reference evidence="9" key="1">
    <citation type="submission" date="2020-01" db="EMBL/GenBank/DDBJ databases">
        <title>Whole-genome analyses of novel actinobacteria.</title>
        <authorList>
            <person name="Sahin N."/>
        </authorList>
    </citation>
    <scope>NUCLEOTIDE SEQUENCE</scope>
    <source>
        <strain evidence="9">YC537</strain>
    </source>
</reference>
<evidence type="ECO:0000256" key="2">
    <source>
        <dbReference type="ARBA" id="ARBA00008821"/>
    </source>
</evidence>
<keyword evidence="10" id="KW-1185">Reference proteome</keyword>
<gene>
    <name evidence="9" type="ORF">GUY60_16805</name>
</gene>
<proteinExistence type="inferred from homology"/>
<comment type="similarity">
    <text evidence="2">Belongs to the nucleobase:cation symporter-2 (NCS2) (TC 2.A.40) family.</text>
</comment>
<name>A0A964UPT6_9ACTN</name>
<keyword evidence="5 8" id="KW-0812">Transmembrane</keyword>
<evidence type="ECO:0000256" key="8">
    <source>
        <dbReference type="SAM" id="Phobius"/>
    </source>
</evidence>
<keyword evidence="3" id="KW-0813">Transport</keyword>
<dbReference type="Pfam" id="PF00860">
    <property type="entry name" value="Xan_ur_permease"/>
    <property type="match status" value="1"/>
</dbReference>